<dbReference type="EMBL" id="BEXD01001468">
    <property type="protein sequence ID" value="GBB94244.1"/>
    <property type="molecule type" value="Genomic_DNA"/>
</dbReference>
<dbReference type="Proteomes" id="UP000247702">
    <property type="component" value="Unassembled WGS sequence"/>
</dbReference>
<comment type="caution">
    <text evidence="2">The sequence shown here is derived from an EMBL/GenBank/DDBJ whole genome shotgun (WGS) entry which is preliminary data.</text>
</comment>
<organism evidence="2 3">
    <name type="scientific">Rhizophagus clarus</name>
    <dbReference type="NCBI Taxonomy" id="94130"/>
    <lineage>
        <taxon>Eukaryota</taxon>
        <taxon>Fungi</taxon>
        <taxon>Fungi incertae sedis</taxon>
        <taxon>Mucoromycota</taxon>
        <taxon>Glomeromycotina</taxon>
        <taxon>Glomeromycetes</taxon>
        <taxon>Glomerales</taxon>
        <taxon>Glomeraceae</taxon>
        <taxon>Rhizophagus</taxon>
    </lineage>
</organism>
<accession>A0A2Z6R8V0</accession>
<dbReference type="InterPro" id="IPR036397">
    <property type="entry name" value="RNaseH_sf"/>
</dbReference>
<keyword evidence="3" id="KW-1185">Reference proteome</keyword>
<sequence length="140" mass="16187">MGYDYTVNKYSINDASTQSCNTCHNVFPESDCQHRNLDINFIKVKVHAGNPGNELADELAKKGADCQVSHHIDFNYRSSKHRFFIFVVLPDEKHDQTFGIKYCQTKMLPDERHDQTFGIKCCQTKGMTRLLELSIIRRKT</sequence>
<dbReference type="GO" id="GO:0004523">
    <property type="term" value="F:RNA-DNA hybrid ribonuclease activity"/>
    <property type="evidence" value="ECO:0007669"/>
    <property type="project" value="InterPro"/>
</dbReference>
<dbReference type="Pfam" id="PF00075">
    <property type="entry name" value="RNase_H"/>
    <property type="match status" value="1"/>
</dbReference>
<gene>
    <name evidence="2" type="ORF">RclHR1_23190005</name>
</gene>
<evidence type="ECO:0000313" key="3">
    <source>
        <dbReference type="Proteomes" id="UP000247702"/>
    </source>
</evidence>
<dbReference type="InterPro" id="IPR012337">
    <property type="entry name" value="RNaseH-like_sf"/>
</dbReference>
<evidence type="ECO:0000259" key="1">
    <source>
        <dbReference type="PROSITE" id="PS50879"/>
    </source>
</evidence>
<dbReference type="SUPFAM" id="SSF53098">
    <property type="entry name" value="Ribonuclease H-like"/>
    <property type="match status" value="1"/>
</dbReference>
<dbReference type="Gene3D" id="3.30.420.10">
    <property type="entry name" value="Ribonuclease H-like superfamily/Ribonuclease H"/>
    <property type="match status" value="1"/>
</dbReference>
<dbReference type="AlphaFoldDB" id="A0A2Z6R8V0"/>
<feature type="domain" description="RNase H type-1" evidence="1">
    <location>
        <begin position="1"/>
        <end position="65"/>
    </location>
</feature>
<dbReference type="GO" id="GO:0003676">
    <property type="term" value="F:nucleic acid binding"/>
    <property type="evidence" value="ECO:0007669"/>
    <property type="project" value="InterPro"/>
</dbReference>
<dbReference type="InterPro" id="IPR002156">
    <property type="entry name" value="RNaseH_domain"/>
</dbReference>
<reference evidence="2 3" key="1">
    <citation type="submission" date="2017-11" db="EMBL/GenBank/DDBJ databases">
        <title>The genome of Rhizophagus clarus HR1 reveals common genetic basis of auxotrophy among arbuscular mycorrhizal fungi.</title>
        <authorList>
            <person name="Kobayashi Y."/>
        </authorList>
    </citation>
    <scope>NUCLEOTIDE SEQUENCE [LARGE SCALE GENOMIC DNA]</scope>
    <source>
        <strain evidence="2 3">HR1</strain>
    </source>
</reference>
<evidence type="ECO:0000313" key="2">
    <source>
        <dbReference type="EMBL" id="GBB94244.1"/>
    </source>
</evidence>
<dbReference type="PROSITE" id="PS50879">
    <property type="entry name" value="RNASE_H_1"/>
    <property type="match status" value="1"/>
</dbReference>
<proteinExistence type="predicted"/>
<protein>
    <recommendedName>
        <fullName evidence="1">RNase H type-1 domain-containing protein</fullName>
    </recommendedName>
</protein>
<name>A0A2Z6R8V0_9GLOM</name>